<keyword evidence="1" id="KW-0732">Signal</keyword>
<comment type="caution">
    <text evidence="2">The sequence shown here is derived from an EMBL/GenBank/DDBJ whole genome shotgun (WGS) entry which is preliminary data.</text>
</comment>
<feature type="chain" id="PRO_5045613181" description="CarboxypepD_reg-like domain-containing protein" evidence="1">
    <location>
        <begin position="26"/>
        <end position="385"/>
    </location>
</feature>
<dbReference type="Proteomes" id="UP001595793">
    <property type="component" value="Unassembled WGS sequence"/>
</dbReference>
<gene>
    <name evidence="2" type="ORF">ACFOS1_07500</name>
</gene>
<sequence length="385" mass="44844">MNWKFTFVMHCITFFLLVWSFQIHAQSQTEAIILDAETRMPLEFVDVYNSSNYTSTNSDGRFQFTTSADSIKFNRLGYHSKAFVISAFKKDTVYLSPASESLAEVHVIEQSIYKKMIAHLEENYPITPYKERFFLRATVKNDGHITKLADLNGKLERKRLIGDMKTNERPNKNYTIEIENLRKAAIMEDDIDFVFPSFERYLDLASTLISFSDSTKVELSNYGDHLVKLQAKSTKNDSEAYLIINTKDYAVEESFIKMSYPDAEFEKGKGTESRDRYNIFHSFYKALPNGKYVLTKNMHKAAIECRYKDKLYTYVQNIQYRSSDHFADFDIKRNVRAHKDIFKVKTSYAAGFWNDQNQLLLTDAMKAFIEKVKVGDSDFKIKSNF</sequence>
<name>A0ABV8H547_9FLAO</name>
<dbReference type="RefSeq" id="WP_290234617.1">
    <property type="nucleotide sequence ID" value="NZ_JAUFPZ010000002.1"/>
</dbReference>
<evidence type="ECO:0000256" key="1">
    <source>
        <dbReference type="SAM" id="SignalP"/>
    </source>
</evidence>
<accession>A0ABV8H547</accession>
<evidence type="ECO:0000313" key="2">
    <source>
        <dbReference type="EMBL" id="MFC4027244.1"/>
    </source>
</evidence>
<protein>
    <recommendedName>
        <fullName evidence="4">CarboxypepD_reg-like domain-containing protein</fullName>
    </recommendedName>
</protein>
<dbReference type="EMBL" id="JBHSAS010000006">
    <property type="protein sequence ID" value="MFC4027244.1"/>
    <property type="molecule type" value="Genomic_DNA"/>
</dbReference>
<evidence type="ECO:0000313" key="3">
    <source>
        <dbReference type="Proteomes" id="UP001595793"/>
    </source>
</evidence>
<feature type="signal peptide" evidence="1">
    <location>
        <begin position="1"/>
        <end position="25"/>
    </location>
</feature>
<keyword evidence="3" id="KW-1185">Reference proteome</keyword>
<proteinExistence type="predicted"/>
<evidence type="ECO:0008006" key="4">
    <source>
        <dbReference type="Google" id="ProtNLM"/>
    </source>
</evidence>
<organism evidence="2 3">
    <name type="scientific">Zunongwangia endophytica</name>
    <dbReference type="NCBI Taxonomy" id="1808945"/>
    <lineage>
        <taxon>Bacteria</taxon>
        <taxon>Pseudomonadati</taxon>
        <taxon>Bacteroidota</taxon>
        <taxon>Flavobacteriia</taxon>
        <taxon>Flavobacteriales</taxon>
        <taxon>Flavobacteriaceae</taxon>
        <taxon>Zunongwangia</taxon>
    </lineage>
</organism>
<reference evidence="3" key="1">
    <citation type="journal article" date="2019" name="Int. J. Syst. Evol. Microbiol.">
        <title>The Global Catalogue of Microorganisms (GCM) 10K type strain sequencing project: providing services to taxonomists for standard genome sequencing and annotation.</title>
        <authorList>
            <consortium name="The Broad Institute Genomics Platform"/>
            <consortium name="The Broad Institute Genome Sequencing Center for Infectious Disease"/>
            <person name="Wu L."/>
            <person name="Ma J."/>
        </authorList>
    </citation>
    <scope>NUCLEOTIDE SEQUENCE [LARGE SCALE GENOMIC DNA]</scope>
    <source>
        <strain evidence="3">CECT 9128</strain>
    </source>
</reference>